<keyword evidence="2 3" id="KW-0040">ANK repeat</keyword>
<evidence type="ECO:0000313" key="6">
    <source>
        <dbReference type="Proteomes" id="UP000192578"/>
    </source>
</evidence>
<evidence type="ECO:0000256" key="3">
    <source>
        <dbReference type="PROSITE-ProRule" id="PRU00023"/>
    </source>
</evidence>
<dbReference type="EMBL" id="MTYJ01000011">
    <property type="protein sequence ID" value="OQV23480.1"/>
    <property type="molecule type" value="Genomic_DNA"/>
</dbReference>
<evidence type="ECO:0000313" key="5">
    <source>
        <dbReference type="EMBL" id="OQV23480.1"/>
    </source>
</evidence>
<gene>
    <name evidence="5" type="ORF">BV898_02600</name>
</gene>
<feature type="repeat" description="ANK" evidence="3">
    <location>
        <begin position="107"/>
        <end position="140"/>
    </location>
</feature>
<feature type="region of interest" description="Disordered" evidence="4">
    <location>
        <begin position="490"/>
        <end position="524"/>
    </location>
</feature>
<feature type="compositionally biased region" description="Basic and acidic residues" evidence="4">
    <location>
        <begin position="314"/>
        <end position="331"/>
    </location>
</feature>
<feature type="region of interest" description="Disordered" evidence="4">
    <location>
        <begin position="233"/>
        <end position="274"/>
    </location>
</feature>
<protein>
    <submittedName>
        <fullName evidence="5">Uncharacterized protein</fullName>
    </submittedName>
</protein>
<keyword evidence="1" id="KW-0677">Repeat</keyword>
<reference evidence="6" key="1">
    <citation type="submission" date="2017-01" db="EMBL/GenBank/DDBJ databases">
        <title>Comparative genomics of anhydrobiosis in the tardigrade Hypsibius dujardini.</title>
        <authorList>
            <person name="Yoshida Y."/>
            <person name="Koutsovoulos G."/>
            <person name="Laetsch D."/>
            <person name="Stevens L."/>
            <person name="Kumar S."/>
            <person name="Horikawa D."/>
            <person name="Ishino K."/>
            <person name="Komine S."/>
            <person name="Tomita M."/>
            <person name="Blaxter M."/>
            <person name="Arakawa K."/>
        </authorList>
    </citation>
    <scope>NUCLEOTIDE SEQUENCE [LARGE SCALE GENOMIC DNA]</scope>
    <source>
        <strain evidence="6">Z151</strain>
    </source>
</reference>
<proteinExistence type="predicted"/>
<dbReference type="PROSITE" id="PS50088">
    <property type="entry name" value="ANK_REPEAT"/>
    <property type="match status" value="1"/>
</dbReference>
<dbReference type="Proteomes" id="UP000192578">
    <property type="component" value="Unassembled WGS sequence"/>
</dbReference>
<dbReference type="SUPFAM" id="SSF48403">
    <property type="entry name" value="Ankyrin repeat"/>
    <property type="match status" value="1"/>
</dbReference>
<accession>A0A1W0X7X6</accession>
<dbReference type="PANTHER" id="PTHR24173:SF74">
    <property type="entry name" value="ANKYRIN REPEAT DOMAIN-CONTAINING PROTEIN 16"/>
    <property type="match status" value="1"/>
</dbReference>
<dbReference type="InterPro" id="IPR002110">
    <property type="entry name" value="Ankyrin_rpt"/>
</dbReference>
<feature type="compositionally biased region" description="Polar residues" evidence="4">
    <location>
        <begin position="260"/>
        <end position="274"/>
    </location>
</feature>
<keyword evidence="6" id="KW-1185">Reference proteome</keyword>
<feature type="compositionally biased region" description="Basic and acidic residues" evidence="4">
    <location>
        <begin position="339"/>
        <end position="349"/>
    </location>
</feature>
<feature type="region of interest" description="Disordered" evidence="4">
    <location>
        <begin position="302"/>
        <end position="349"/>
    </location>
</feature>
<sequence length="540" mass="59118">MNRYRVPDPSTDCSAYTFDPQMLHWEDHPLFHAVQTGNVKIVQRIFDRDNSPGFGRDRSNYIRNECGMTPLMVALAKSPPLAKDILAKLVVLLLEKFRFDPNAADYYGRTALLHAILHGVDVSVITLLLNRGADVKILDHEQLSPLMYAAGLNRADVVRFVCPDYRAQITATLKMKFASFDSGQFERQRAGLLFHDVLEVPFRMEGSPKHYVPFLDSPIAASPINGIKFRLSPSSPAASSTGNSPLSVAAANYPREPNVSRRTSLDKTGSSSKSTATVDFTTYVNVMRRVSSAVFDSRLFNLSEPDTDADTDTGADKDTGKIDKSTGKTDKPGSSADKGTGKTDKPDRVQNKCSGTLQFAQLTQNLCVYLEDVDNLLLDKSPEPRDSLQQRLQQAAVLREEACDVIAERQELEQAPPRRVSLPVSAPILIKSRSVEESIHRDQSSGVGGGMDSVSFRALPRDLRKNALASGHLIERQGSAPQLLLKRKPRSFYAGGGGSNPGSAESSGAASPTSSMSRQTTRLQMMSPLVQSALANYQQK</sequence>
<organism evidence="5 6">
    <name type="scientific">Hypsibius exemplaris</name>
    <name type="common">Freshwater tardigrade</name>
    <dbReference type="NCBI Taxonomy" id="2072580"/>
    <lineage>
        <taxon>Eukaryota</taxon>
        <taxon>Metazoa</taxon>
        <taxon>Ecdysozoa</taxon>
        <taxon>Tardigrada</taxon>
        <taxon>Eutardigrada</taxon>
        <taxon>Parachela</taxon>
        <taxon>Hypsibioidea</taxon>
        <taxon>Hypsibiidae</taxon>
        <taxon>Hypsibius</taxon>
    </lineage>
</organism>
<evidence type="ECO:0000256" key="1">
    <source>
        <dbReference type="ARBA" id="ARBA00022737"/>
    </source>
</evidence>
<dbReference type="Pfam" id="PF12796">
    <property type="entry name" value="Ank_2"/>
    <property type="match status" value="1"/>
</dbReference>
<name>A0A1W0X7X6_HYPEX</name>
<comment type="caution">
    <text evidence="5">The sequence shown here is derived from an EMBL/GenBank/DDBJ whole genome shotgun (WGS) entry which is preliminary data.</text>
</comment>
<dbReference type="PANTHER" id="PTHR24173">
    <property type="entry name" value="ANKYRIN REPEAT CONTAINING"/>
    <property type="match status" value="1"/>
</dbReference>
<feature type="compositionally biased region" description="Low complexity" evidence="4">
    <location>
        <begin position="501"/>
        <end position="517"/>
    </location>
</feature>
<dbReference type="InterPro" id="IPR036770">
    <property type="entry name" value="Ankyrin_rpt-contain_sf"/>
</dbReference>
<dbReference type="OrthoDB" id="341259at2759"/>
<dbReference type="SMART" id="SM00248">
    <property type="entry name" value="ANK"/>
    <property type="match status" value="4"/>
</dbReference>
<evidence type="ECO:0000256" key="4">
    <source>
        <dbReference type="SAM" id="MobiDB-lite"/>
    </source>
</evidence>
<feature type="compositionally biased region" description="Polar residues" evidence="4">
    <location>
        <begin position="233"/>
        <end position="246"/>
    </location>
</feature>
<dbReference type="Gene3D" id="1.25.40.20">
    <property type="entry name" value="Ankyrin repeat-containing domain"/>
    <property type="match status" value="1"/>
</dbReference>
<dbReference type="PROSITE" id="PS50297">
    <property type="entry name" value="ANK_REP_REGION"/>
    <property type="match status" value="1"/>
</dbReference>
<evidence type="ECO:0000256" key="2">
    <source>
        <dbReference type="ARBA" id="ARBA00023043"/>
    </source>
</evidence>
<dbReference type="AlphaFoldDB" id="A0A1W0X7X6"/>